<evidence type="ECO:0000313" key="2">
    <source>
        <dbReference type="EMBL" id="RYU76400.1"/>
    </source>
</evidence>
<proteinExistence type="predicted"/>
<gene>
    <name evidence="2" type="ORF">EWM57_18675</name>
</gene>
<dbReference type="Pfam" id="PF18962">
    <property type="entry name" value="Por_Secre_tail"/>
    <property type="match status" value="1"/>
</dbReference>
<name>A0A4Q5L7L2_9BACT</name>
<dbReference type="AlphaFoldDB" id="A0A4Q5L7L2"/>
<accession>A0A4Q5L7L2</accession>
<evidence type="ECO:0000313" key="3">
    <source>
        <dbReference type="Proteomes" id="UP000294155"/>
    </source>
</evidence>
<sequence length="509" mass="55543">MRRTMNRYFNYFEPPKLLALLVLCWALVPQAGRAQALYNGPGGVLTIADSLRYLRGDVENAGELSLLTAQDQPLSRLFIDEGDLRNAPGARWDAGRSTVVLLGLGTAPHVLSMHGAALFNLRLDNPAGTTLESDATVLGTLKLAGGNLLTAENASLRLGAAATVQGAAGGREDAQHYVKGSLVQQKQVGGPYPVDFGNAGFTLNPQDQLLTLTVERRTGLSQRNVSFASYREFAGRQSIDRIWRLSTSTAQNPAAPVLLTLAWLPVNDHGQDFDAGLAQVWSSTDQGVSWVREGRPQYAGARQVSVTTTRLNAWYTVSSTKPVLLTAEQLVFTAAPRQLDAILTWSTTSKPENGWFVIERSADGQRWQEISRQPVAGQSWSPAASTAVDKDAGRLAETLHYRLRQLGTDGQARSSSVLQVRFAARLEFSLEAYPVPMQDYLTLDLKTPDAGPVLLELYDVTGRPVLSQQATAPAGSSRYQLLVRELPLGVYTLRVRQGTRLLTRSLQRY</sequence>
<evidence type="ECO:0000259" key="1">
    <source>
        <dbReference type="Pfam" id="PF18962"/>
    </source>
</evidence>
<keyword evidence="3" id="KW-1185">Reference proteome</keyword>
<protein>
    <submittedName>
        <fullName evidence="2">T9SS type A sorting domain-containing protein</fullName>
    </submittedName>
</protein>
<comment type="caution">
    <text evidence="2">The sequence shown here is derived from an EMBL/GenBank/DDBJ whole genome shotgun (WGS) entry which is preliminary data.</text>
</comment>
<dbReference type="InterPro" id="IPR026444">
    <property type="entry name" value="Secre_tail"/>
</dbReference>
<dbReference type="OrthoDB" id="663485at2"/>
<reference evidence="2 3" key="1">
    <citation type="submission" date="2019-02" db="EMBL/GenBank/DDBJ databases">
        <title>Bacterial novel species isolated from soil.</title>
        <authorList>
            <person name="Jung H.-Y."/>
        </authorList>
    </citation>
    <scope>NUCLEOTIDE SEQUENCE [LARGE SCALE GENOMIC DNA]</scope>
    <source>
        <strain evidence="2 3">1-3-3-3</strain>
    </source>
</reference>
<dbReference type="Proteomes" id="UP000294155">
    <property type="component" value="Unassembled WGS sequence"/>
</dbReference>
<organism evidence="2 3">
    <name type="scientific">Hymenobacter persicinus</name>
    <dbReference type="NCBI Taxonomy" id="2025506"/>
    <lineage>
        <taxon>Bacteria</taxon>
        <taxon>Pseudomonadati</taxon>
        <taxon>Bacteroidota</taxon>
        <taxon>Cytophagia</taxon>
        <taxon>Cytophagales</taxon>
        <taxon>Hymenobacteraceae</taxon>
        <taxon>Hymenobacter</taxon>
    </lineage>
</organism>
<dbReference type="NCBIfam" id="TIGR04183">
    <property type="entry name" value="Por_Secre_tail"/>
    <property type="match status" value="1"/>
</dbReference>
<feature type="domain" description="Secretion system C-terminal sorting" evidence="1">
    <location>
        <begin position="433"/>
        <end position="499"/>
    </location>
</feature>
<dbReference type="EMBL" id="SEWE01000057">
    <property type="protein sequence ID" value="RYU76400.1"/>
    <property type="molecule type" value="Genomic_DNA"/>
</dbReference>